<dbReference type="RefSeq" id="WP_207982110.1">
    <property type="nucleotide sequence ID" value="NZ_JAGDEL010000033.1"/>
</dbReference>
<dbReference type="PANTHER" id="PTHR42820">
    <property type="entry name" value="SHORT-CHAIN DEHYDROGENASE REDUCTASE"/>
    <property type="match status" value="1"/>
</dbReference>
<evidence type="ECO:0000313" key="3">
    <source>
        <dbReference type="Proteomes" id="UP000663981"/>
    </source>
</evidence>
<dbReference type="Proteomes" id="UP000663981">
    <property type="component" value="Unassembled WGS sequence"/>
</dbReference>
<dbReference type="Gene3D" id="3.40.50.720">
    <property type="entry name" value="NAD(P)-binding Rossmann-like Domain"/>
    <property type="match status" value="1"/>
</dbReference>
<accession>A0ABS3NAC1</accession>
<dbReference type="Pfam" id="PF13561">
    <property type="entry name" value="adh_short_C2"/>
    <property type="match status" value="1"/>
</dbReference>
<evidence type="ECO:0000313" key="2">
    <source>
        <dbReference type="EMBL" id="MBO1515226.1"/>
    </source>
</evidence>
<keyword evidence="3" id="KW-1185">Reference proteome</keyword>
<protein>
    <submittedName>
        <fullName evidence="2">Glucose 1-dehydrogenase</fullName>
        <ecNumber evidence="2">1.1.1.47</ecNumber>
    </submittedName>
</protein>
<sequence length="262" mass="27959">MQKFDFSNKIAIVTGGGGGIGRSASLMLSENGAKVIVVDLSEELGKETVNQIREKGGEATFVKADVSNEEDIKGYVQETIDTYGKIDIFLNNAGWEGKITPLVDYPTEIFDKVMAINVRGVFLGMKYVLPYMIEQKSGAIVNTASVAGLQATPSLIAYGASKHAVVGMTKTAGVEAAPHGVRVNAVLPGVVNTAMMRSIESGYGQGNAEVAEAARKRMEETTPDGRYAEPQDITNVMMYLVSDLSQHVVGQEFVVDGGSMLL</sequence>
<dbReference type="InterPro" id="IPR002347">
    <property type="entry name" value="SDR_fam"/>
</dbReference>
<name>A0ABS3NAC1_9BACI</name>
<dbReference type="GO" id="GO:0047936">
    <property type="term" value="F:glucose 1-dehydrogenase [NAD(P)+] activity"/>
    <property type="evidence" value="ECO:0007669"/>
    <property type="project" value="UniProtKB-EC"/>
</dbReference>
<keyword evidence="2" id="KW-0560">Oxidoreductase</keyword>
<dbReference type="PANTHER" id="PTHR42820:SF1">
    <property type="entry name" value="SHORT-CHAIN DEHYDROGENASE_REDUCTASE FAMILY PROTEIN"/>
    <property type="match status" value="1"/>
</dbReference>
<comment type="similarity">
    <text evidence="1">Belongs to the short-chain dehydrogenases/reductases (SDR) family.</text>
</comment>
<comment type="caution">
    <text evidence="2">The sequence shown here is derived from an EMBL/GenBank/DDBJ whole genome shotgun (WGS) entry which is preliminary data.</text>
</comment>
<proteinExistence type="inferred from homology"/>
<dbReference type="SUPFAM" id="SSF51735">
    <property type="entry name" value="NAD(P)-binding Rossmann-fold domains"/>
    <property type="match status" value="1"/>
</dbReference>
<gene>
    <name evidence="2" type="ORF">I7822_26775</name>
</gene>
<dbReference type="PRINTS" id="PR00081">
    <property type="entry name" value="GDHRDH"/>
</dbReference>
<evidence type="ECO:0000256" key="1">
    <source>
        <dbReference type="ARBA" id="ARBA00006484"/>
    </source>
</evidence>
<dbReference type="EC" id="1.1.1.47" evidence="2"/>
<dbReference type="PROSITE" id="PS00061">
    <property type="entry name" value="ADH_SHORT"/>
    <property type="match status" value="1"/>
</dbReference>
<dbReference type="EMBL" id="JAGDEL010000033">
    <property type="protein sequence ID" value="MBO1515226.1"/>
    <property type="molecule type" value="Genomic_DNA"/>
</dbReference>
<dbReference type="CDD" id="cd05233">
    <property type="entry name" value="SDR_c"/>
    <property type="match status" value="1"/>
</dbReference>
<dbReference type="PRINTS" id="PR00080">
    <property type="entry name" value="SDRFAMILY"/>
</dbReference>
<organism evidence="2 3">
    <name type="scientific">Metabacillus bambusae</name>
    <dbReference type="NCBI Taxonomy" id="2795218"/>
    <lineage>
        <taxon>Bacteria</taxon>
        <taxon>Bacillati</taxon>
        <taxon>Bacillota</taxon>
        <taxon>Bacilli</taxon>
        <taxon>Bacillales</taxon>
        <taxon>Bacillaceae</taxon>
        <taxon>Metabacillus</taxon>
    </lineage>
</organism>
<reference evidence="2 3" key="1">
    <citation type="submission" date="2021-03" db="EMBL/GenBank/DDBJ databases">
        <title>Whole genome sequence of Metabacillus bambusae BG109.</title>
        <authorList>
            <person name="Jeong J.W."/>
        </authorList>
    </citation>
    <scope>NUCLEOTIDE SEQUENCE [LARGE SCALE GENOMIC DNA]</scope>
    <source>
        <strain evidence="2 3">BG109</strain>
    </source>
</reference>
<dbReference type="NCBIfam" id="NF005559">
    <property type="entry name" value="PRK07231.1"/>
    <property type="match status" value="1"/>
</dbReference>
<dbReference type="InterPro" id="IPR036291">
    <property type="entry name" value="NAD(P)-bd_dom_sf"/>
</dbReference>
<dbReference type="InterPro" id="IPR020904">
    <property type="entry name" value="Sc_DH/Rdtase_CS"/>
</dbReference>